<dbReference type="Proteomes" id="UP001236569">
    <property type="component" value="Unassembled WGS sequence"/>
</dbReference>
<proteinExistence type="predicted"/>
<gene>
    <name evidence="1" type="ORF">QM480_08290</name>
</gene>
<sequence length="48" mass="5540">MRKVFYGKPNFAQNKKERNLALNFNYRKLVGKIKIILPALGSRLYAVG</sequence>
<reference evidence="1 2" key="1">
    <citation type="submission" date="2023-05" db="EMBL/GenBank/DDBJ databases">
        <title>Novel species of genus Flectobacillus isolated from stream in China.</title>
        <authorList>
            <person name="Lu H."/>
        </authorList>
    </citation>
    <scope>NUCLEOTIDE SEQUENCE [LARGE SCALE GENOMIC DNA]</scope>
    <source>
        <strain evidence="1 2">DC10W</strain>
    </source>
</reference>
<dbReference type="EMBL" id="JASHID010000005">
    <property type="protein sequence ID" value="MDI9864321.1"/>
    <property type="molecule type" value="Genomic_DNA"/>
</dbReference>
<accession>A0ABT6YL51</accession>
<dbReference type="RefSeq" id="WP_283369523.1">
    <property type="nucleotide sequence ID" value="NZ_JASHID010000005.1"/>
</dbReference>
<comment type="caution">
    <text evidence="1">The sequence shown here is derived from an EMBL/GenBank/DDBJ whole genome shotgun (WGS) entry which is preliminary data.</text>
</comment>
<name>A0ABT6YL51_9BACT</name>
<evidence type="ECO:0000313" key="1">
    <source>
        <dbReference type="EMBL" id="MDI9864321.1"/>
    </source>
</evidence>
<evidence type="ECO:0000313" key="2">
    <source>
        <dbReference type="Proteomes" id="UP001236569"/>
    </source>
</evidence>
<keyword evidence="2" id="KW-1185">Reference proteome</keyword>
<protein>
    <submittedName>
        <fullName evidence="1">Uncharacterized protein</fullName>
    </submittedName>
</protein>
<organism evidence="1 2">
    <name type="scientific">Flectobacillus longus</name>
    <dbReference type="NCBI Taxonomy" id="2984207"/>
    <lineage>
        <taxon>Bacteria</taxon>
        <taxon>Pseudomonadati</taxon>
        <taxon>Bacteroidota</taxon>
        <taxon>Cytophagia</taxon>
        <taxon>Cytophagales</taxon>
        <taxon>Flectobacillaceae</taxon>
        <taxon>Flectobacillus</taxon>
    </lineage>
</organism>